<evidence type="ECO:0000313" key="1">
    <source>
        <dbReference type="EMBL" id="PWY65337.1"/>
    </source>
</evidence>
<keyword evidence="2" id="KW-1185">Reference proteome</keyword>
<dbReference type="AlphaFoldDB" id="A0A317UXU6"/>
<dbReference type="GeneID" id="37066659"/>
<organism evidence="1 2">
    <name type="scientific">Aspergillus heteromorphus CBS 117.55</name>
    <dbReference type="NCBI Taxonomy" id="1448321"/>
    <lineage>
        <taxon>Eukaryota</taxon>
        <taxon>Fungi</taxon>
        <taxon>Dikarya</taxon>
        <taxon>Ascomycota</taxon>
        <taxon>Pezizomycotina</taxon>
        <taxon>Eurotiomycetes</taxon>
        <taxon>Eurotiomycetidae</taxon>
        <taxon>Eurotiales</taxon>
        <taxon>Aspergillaceae</taxon>
        <taxon>Aspergillus</taxon>
        <taxon>Aspergillus subgen. Circumdati</taxon>
    </lineage>
</organism>
<comment type="caution">
    <text evidence="1">The sequence shown here is derived from an EMBL/GenBank/DDBJ whole genome shotgun (WGS) entry which is preliminary data.</text>
</comment>
<sequence>MCKLLTYLVRVPASPLDSKRGEEEGEEEEEEEEEVVVVVVRNIEYRGIVGIPCNNNSDGSAR</sequence>
<protein>
    <submittedName>
        <fullName evidence="1">Uncharacterized protein</fullName>
    </submittedName>
</protein>
<name>A0A317UXU6_9EURO</name>
<dbReference type="EMBL" id="MSFL01000052">
    <property type="protein sequence ID" value="PWY65337.1"/>
    <property type="molecule type" value="Genomic_DNA"/>
</dbReference>
<accession>A0A317UXU6</accession>
<gene>
    <name evidence="1" type="ORF">BO70DRAFT_366781</name>
</gene>
<dbReference type="Proteomes" id="UP000247233">
    <property type="component" value="Unassembled WGS sequence"/>
</dbReference>
<proteinExistence type="predicted"/>
<dbReference type="VEuPathDB" id="FungiDB:BO70DRAFT_366781"/>
<reference evidence="1 2" key="1">
    <citation type="submission" date="2016-12" db="EMBL/GenBank/DDBJ databases">
        <title>The genomes of Aspergillus section Nigri reveals drivers in fungal speciation.</title>
        <authorList>
            <consortium name="DOE Joint Genome Institute"/>
            <person name="Vesth T.C."/>
            <person name="Nybo J."/>
            <person name="Theobald S."/>
            <person name="Brandl J."/>
            <person name="Frisvad J.C."/>
            <person name="Nielsen K.F."/>
            <person name="Lyhne E.K."/>
            <person name="Kogle M.E."/>
            <person name="Kuo A."/>
            <person name="Riley R."/>
            <person name="Clum A."/>
            <person name="Nolan M."/>
            <person name="Lipzen A."/>
            <person name="Salamov A."/>
            <person name="Henrissat B."/>
            <person name="Wiebenga A."/>
            <person name="De Vries R.P."/>
            <person name="Grigoriev I.V."/>
            <person name="Mortensen U.H."/>
            <person name="Andersen M.R."/>
            <person name="Baker S.E."/>
        </authorList>
    </citation>
    <scope>NUCLEOTIDE SEQUENCE [LARGE SCALE GENOMIC DNA]</scope>
    <source>
        <strain evidence="1 2">CBS 117.55</strain>
    </source>
</reference>
<dbReference type="RefSeq" id="XP_025394506.1">
    <property type="nucleotide sequence ID" value="XM_025544422.1"/>
</dbReference>
<evidence type="ECO:0000313" key="2">
    <source>
        <dbReference type="Proteomes" id="UP000247233"/>
    </source>
</evidence>